<dbReference type="GO" id="GO:0016627">
    <property type="term" value="F:oxidoreductase activity, acting on the CH-CH group of donors"/>
    <property type="evidence" value="ECO:0007669"/>
    <property type="project" value="InterPro"/>
</dbReference>
<dbReference type="AlphaFoldDB" id="A0A1B8A8B3"/>
<dbReference type="InterPro" id="IPR036250">
    <property type="entry name" value="AcylCo_DH-like_C"/>
</dbReference>
<evidence type="ECO:0000313" key="1">
    <source>
        <dbReference type="EMBL" id="OBS15120.1"/>
    </source>
</evidence>
<organism evidence="2 3">
    <name type="scientific">Fusarium poae</name>
    <dbReference type="NCBI Taxonomy" id="36050"/>
    <lineage>
        <taxon>Eukaryota</taxon>
        <taxon>Fungi</taxon>
        <taxon>Dikarya</taxon>
        <taxon>Ascomycota</taxon>
        <taxon>Pezizomycotina</taxon>
        <taxon>Sordariomycetes</taxon>
        <taxon>Hypocreomycetidae</taxon>
        <taxon>Hypocreales</taxon>
        <taxon>Nectriaceae</taxon>
        <taxon>Fusarium</taxon>
    </lineage>
</organism>
<dbReference type="Gene3D" id="1.20.140.10">
    <property type="entry name" value="Butyryl-CoA Dehydrogenase, subunit A, domain 3"/>
    <property type="match status" value="1"/>
</dbReference>
<protein>
    <recommendedName>
        <fullName evidence="4">Acyl-CoA oxidase C-terminal domain-containing protein</fullName>
    </recommendedName>
</protein>
<evidence type="ECO:0000313" key="2">
    <source>
        <dbReference type="EMBL" id="OBS16711.1"/>
    </source>
</evidence>
<reference evidence="2 3" key="1">
    <citation type="submission" date="2016-06" db="EMBL/GenBank/DDBJ databases">
        <title>Living apart together: crosstalk between the core and supernumerary genomes in a fungal plant pathogen.</title>
        <authorList>
            <person name="Vanheule A."/>
            <person name="Audenaert K."/>
            <person name="Warris S."/>
            <person name="Van De Geest H."/>
            <person name="Schijlen E."/>
            <person name="Hofte M."/>
            <person name="De Saeger S."/>
            <person name="Haesaert G."/>
            <person name="Waalwijk C."/>
            <person name="Van Der Lee T."/>
        </authorList>
    </citation>
    <scope>NUCLEOTIDE SEQUENCE [LARGE SCALE GENOMIC DNA]</scope>
    <source>
        <strain evidence="2 3">2516</strain>
    </source>
</reference>
<dbReference type="SUPFAM" id="SSF47203">
    <property type="entry name" value="Acyl-CoA dehydrogenase C-terminal domain-like"/>
    <property type="match status" value="1"/>
</dbReference>
<dbReference type="OrthoDB" id="538336at2759"/>
<dbReference type="Proteomes" id="UP000091967">
    <property type="component" value="Unassembled WGS sequence"/>
</dbReference>
<evidence type="ECO:0000313" key="3">
    <source>
        <dbReference type="Proteomes" id="UP000091967"/>
    </source>
</evidence>
<evidence type="ECO:0008006" key="4">
    <source>
        <dbReference type="Google" id="ProtNLM"/>
    </source>
</evidence>
<keyword evidence="3" id="KW-1185">Reference proteome</keyword>
<dbReference type="STRING" id="36050.A0A1B8A8B3"/>
<name>A0A1B8A8B3_FUSPO</name>
<dbReference type="EMBL" id="LYXU01000070">
    <property type="protein sequence ID" value="OBS16711.1"/>
    <property type="molecule type" value="Genomic_DNA"/>
</dbReference>
<dbReference type="EMBL" id="LYXU01000175">
    <property type="protein sequence ID" value="OBS15120.1"/>
    <property type="molecule type" value="Genomic_DNA"/>
</dbReference>
<gene>
    <name evidence="2" type="ORF">FPOA_12656</name>
    <name evidence="1" type="ORF">FPOA_13994</name>
</gene>
<proteinExistence type="predicted"/>
<accession>A0A1B8A8B3</accession>
<comment type="caution">
    <text evidence="2">The sequence shown here is derived from an EMBL/GenBank/DDBJ whole genome shotgun (WGS) entry which is preliminary data.</text>
</comment>
<sequence>MNFSTQQRPIVEGWVQVKVLTAFAHWTVGMCSNPARPEQHARATIFKATVIKASRVLRDLTERCGWQGLFAFNQISELDLTFQGNSIAEGDTLVLCIRLVSELLGGKLKLPTCQNALTLLAQQEQGLMNDIQSRLTEVGGYRQHRSQAFNQHVLPLCRPLVEAIGHRMAYEAAQQAGISSDVLELYERLSASKPLIYLSAQSMGKARCGDPLLDEQYESTLAQIRSESLHRDPVDDYITAPIVSEEKWNDFTNGLFCFVQPSGGKYNSKL</sequence>